<keyword evidence="1" id="KW-0805">Transcription regulation</keyword>
<name>A0A9W6M560_9MICO</name>
<dbReference type="AlphaFoldDB" id="A0A9W6M560"/>
<keyword evidence="2" id="KW-0238">DNA-binding</keyword>
<dbReference type="Pfam" id="PF01638">
    <property type="entry name" value="HxlR"/>
    <property type="match status" value="1"/>
</dbReference>
<keyword evidence="6" id="KW-1185">Reference proteome</keyword>
<evidence type="ECO:0000256" key="3">
    <source>
        <dbReference type="ARBA" id="ARBA00023163"/>
    </source>
</evidence>
<gene>
    <name evidence="5" type="ORF">GCM10017591_10860</name>
</gene>
<reference evidence="5" key="1">
    <citation type="journal article" date="2014" name="Int. J. Syst. Evol. Microbiol.">
        <title>Complete genome sequence of Corynebacterium casei LMG S-19264T (=DSM 44701T), isolated from a smear-ripened cheese.</title>
        <authorList>
            <consortium name="US DOE Joint Genome Institute (JGI-PGF)"/>
            <person name="Walter F."/>
            <person name="Albersmeier A."/>
            <person name="Kalinowski J."/>
            <person name="Ruckert C."/>
        </authorList>
    </citation>
    <scope>NUCLEOTIDE SEQUENCE</scope>
    <source>
        <strain evidence="5">VKM Ac-1940</strain>
    </source>
</reference>
<dbReference type="InterPro" id="IPR036388">
    <property type="entry name" value="WH-like_DNA-bd_sf"/>
</dbReference>
<sequence length="130" mass="14631">MPVPDAPPSRESEVDEIPARDVLARISDRWTLAVMRVLQRQGPLHFGQPERQLPGVSRKMLTQTLRSIERDGMISRTVHPGRVTHVEYALTALGRGALEPIDVLCAWSRDNMAIVERARERYDAAVHLDG</sequence>
<accession>A0A9W6M560</accession>
<keyword evidence="3" id="KW-0804">Transcription</keyword>
<dbReference type="Gene3D" id="1.10.10.10">
    <property type="entry name" value="Winged helix-like DNA-binding domain superfamily/Winged helix DNA-binding domain"/>
    <property type="match status" value="1"/>
</dbReference>
<feature type="domain" description="HTH hxlR-type" evidence="4">
    <location>
        <begin position="17"/>
        <end position="116"/>
    </location>
</feature>
<evidence type="ECO:0000313" key="5">
    <source>
        <dbReference type="EMBL" id="GLJ95024.1"/>
    </source>
</evidence>
<reference evidence="5" key="2">
    <citation type="submission" date="2023-01" db="EMBL/GenBank/DDBJ databases">
        <authorList>
            <person name="Sun Q."/>
            <person name="Evtushenko L."/>
        </authorList>
    </citation>
    <scope>NUCLEOTIDE SEQUENCE</scope>
    <source>
        <strain evidence="5">VKM Ac-1940</strain>
    </source>
</reference>
<proteinExistence type="predicted"/>
<dbReference type="EMBL" id="BSER01000007">
    <property type="protein sequence ID" value="GLJ95024.1"/>
    <property type="molecule type" value="Genomic_DNA"/>
</dbReference>
<dbReference type="RefSeq" id="WP_204964478.1">
    <property type="nucleotide sequence ID" value="NZ_BAAAUR010000004.1"/>
</dbReference>
<evidence type="ECO:0000256" key="1">
    <source>
        <dbReference type="ARBA" id="ARBA00023015"/>
    </source>
</evidence>
<dbReference type="PROSITE" id="PS51118">
    <property type="entry name" value="HTH_HXLR"/>
    <property type="match status" value="1"/>
</dbReference>
<protein>
    <submittedName>
        <fullName evidence="5">Transcriptional regulator</fullName>
    </submittedName>
</protein>
<comment type="caution">
    <text evidence="5">The sequence shown here is derived from an EMBL/GenBank/DDBJ whole genome shotgun (WGS) entry which is preliminary data.</text>
</comment>
<organism evidence="5 6">
    <name type="scientific">Microbacterium dextranolyticum</name>
    <dbReference type="NCBI Taxonomy" id="36806"/>
    <lineage>
        <taxon>Bacteria</taxon>
        <taxon>Bacillati</taxon>
        <taxon>Actinomycetota</taxon>
        <taxon>Actinomycetes</taxon>
        <taxon>Micrococcales</taxon>
        <taxon>Microbacteriaceae</taxon>
        <taxon>Microbacterium</taxon>
    </lineage>
</organism>
<dbReference type="Proteomes" id="UP001142291">
    <property type="component" value="Unassembled WGS sequence"/>
</dbReference>
<dbReference type="InterPro" id="IPR002577">
    <property type="entry name" value="HTH_HxlR"/>
</dbReference>
<dbReference type="PANTHER" id="PTHR33204">
    <property type="entry name" value="TRANSCRIPTIONAL REGULATOR, MARR FAMILY"/>
    <property type="match status" value="1"/>
</dbReference>
<dbReference type="GO" id="GO:0003677">
    <property type="term" value="F:DNA binding"/>
    <property type="evidence" value="ECO:0007669"/>
    <property type="project" value="UniProtKB-KW"/>
</dbReference>
<dbReference type="SUPFAM" id="SSF46785">
    <property type="entry name" value="Winged helix' DNA-binding domain"/>
    <property type="match status" value="1"/>
</dbReference>
<evidence type="ECO:0000313" key="6">
    <source>
        <dbReference type="Proteomes" id="UP001142291"/>
    </source>
</evidence>
<evidence type="ECO:0000259" key="4">
    <source>
        <dbReference type="PROSITE" id="PS51118"/>
    </source>
</evidence>
<dbReference type="InterPro" id="IPR036390">
    <property type="entry name" value="WH_DNA-bd_sf"/>
</dbReference>
<evidence type="ECO:0000256" key="2">
    <source>
        <dbReference type="ARBA" id="ARBA00023125"/>
    </source>
</evidence>
<dbReference type="PANTHER" id="PTHR33204:SF39">
    <property type="entry name" value="TRANSCRIPTIONAL REGULATORY PROTEIN"/>
    <property type="match status" value="1"/>
</dbReference>